<protein>
    <submittedName>
        <fullName evidence="1">Uncharacterized protein</fullName>
    </submittedName>
</protein>
<feature type="non-terminal residue" evidence="1">
    <location>
        <position position="1"/>
    </location>
</feature>
<keyword evidence="2" id="KW-1185">Reference proteome</keyword>
<sequence length="55" mass="6166">AQLKELYPQITRRMDKLEDLGKEMEQIVDTLGTQGIGLSFDEVSNLVGNLCQKAQ</sequence>
<name>A0AA38CDC5_TAXCH</name>
<dbReference type="Proteomes" id="UP000824469">
    <property type="component" value="Unassembled WGS sequence"/>
</dbReference>
<organism evidence="1 2">
    <name type="scientific">Taxus chinensis</name>
    <name type="common">Chinese yew</name>
    <name type="synonym">Taxus wallichiana var. chinensis</name>
    <dbReference type="NCBI Taxonomy" id="29808"/>
    <lineage>
        <taxon>Eukaryota</taxon>
        <taxon>Viridiplantae</taxon>
        <taxon>Streptophyta</taxon>
        <taxon>Embryophyta</taxon>
        <taxon>Tracheophyta</taxon>
        <taxon>Spermatophyta</taxon>
        <taxon>Pinopsida</taxon>
        <taxon>Pinidae</taxon>
        <taxon>Conifers II</taxon>
        <taxon>Cupressales</taxon>
        <taxon>Taxaceae</taxon>
        <taxon>Taxus</taxon>
    </lineage>
</organism>
<dbReference type="EMBL" id="JAHRHJ020000010">
    <property type="protein sequence ID" value="KAH9298652.1"/>
    <property type="molecule type" value="Genomic_DNA"/>
</dbReference>
<evidence type="ECO:0000313" key="1">
    <source>
        <dbReference type="EMBL" id="KAH9298652.1"/>
    </source>
</evidence>
<evidence type="ECO:0000313" key="2">
    <source>
        <dbReference type="Proteomes" id="UP000824469"/>
    </source>
</evidence>
<feature type="non-terminal residue" evidence="1">
    <location>
        <position position="55"/>
    </location>
</feature>
<comment type="caution">
    <text evidence="1">The sequence shown here is derived from an EMBL/GenBank/DDBJ whole genome shotgun (WGS) entry which is preliminary data.</text>
</comment>
<gene>
    <name evidence="1" type="ORF">KI387_030334</name>
</gene>
<reference evidence="1 2" key="1">
    <citation type="journal article" date="2021" name="Nat. Plants">
        <title>The Taxus genome provides insights into paclitaxel biosynthesis.</title>
        <authorList>
            <person name="Xiong X."/>
            <person name="Gou J."/>
            <person name="Liao Q."/>
            <person name="Li Y."/>
            <person name="Zhou Q."/>
            <person name="Bi G."/>
            <person name="Li C."/>
            <person name="Du R."/>
            <person name="Wang X."/>
            <person name="Sun T."/>
            <person name="Guo L."/>
            <person name="Liang H."/>
            <person name="Lu P."/>
            <person name="Wu Y."/>
            <person name="Zhang Z."/>
            <person name="Ro D.K."/>
            <person name="Shang Y."/>
            <person name="Huang S."/>
            <person name="Yan J."/>
        </authorList>
    </citation>
    <scope>NUCLEOTIDE SEQUENCE [LARGE SCALE GENOMIC DNA]</scope>
    <source>
        <strain evidence="1">Ta-2019</strain>
    </source>
</reference>
<accession>A0AA38CDC5</accession>
<proteinExistence type="predicted"/>
<dbReference type="AlphaFoldDB" id="A0AA38CDC5"/>